<dbReference type="InterPro" id="IPR036864">
    <property type="entry name" value="Zn2-C6_fun-type_DNA-bd_sf"/>
</dbReference>
<dbReference type="AlphaFoldDB" id="A0A0D2YH43"/>
<name>A0A0D2YH43_FUSOF</name>
<proteinExistence type="predicted"/>
<dbReference type="InterPro" id="IPR001138">
    <property type="entry name" value="Zn2Cys6_DnaBD"/>
</dbReference>
<dbReference type="Proteomes" id="UP000002489">
    <property type="component" value="Unassembled WGS sequence"/>
</dbReference>
<dbReference type="CDD" id="cd00067">
    <property type="entry name" value="GAL4"/>
    <property type="match status" value="1"/>
</dbReference>
<evidence type="ECO:0000313" key="4">
    <source>
        <dbReference type="Proteomes" id="UP000002489"/>
    </source>
</evidence>
<dbReference type="GO" id="GO:0000981">
    <property type="term" value="F:DNA-binding transcription factor activity, RNA polymerase II-specific"/>
    <property type="evidence" value="ECO:0007669"/>
    <property type="project" value="InterPro"/>
</dbReference>
<protein>
    <recommendedName>
        <fullName evidence="2">Zn(2)-C6 fungal-type domain-containing protein</fullName>
    </recommendedName>
</protein>
<feature type="domain" description="Zn(2)-C6 fungal-type" evidence="2">
    <location>
        <begin position="20"/>
        <end position="40"/>
    </location>
</feature>
<keyword evidence="1" id="KW-0539">Nucleus</keyword>
<accession>A0A0D2YH43</accession>
<reference evidence="4" key="1">
    <citation type="journal article" date="2012" name="Mol. Plant Microbe Interact.">
        <title>A highly conserved effector in Fusarium oxysporum is required for full virulence on Arabidopsis.</title>
        <authorList>
            <person name="Thatcher L.F."/>
            <person name="Gardiner D.M."/>
            <person name="Kazan K."/>
            <person name="Manners J."/>
        </authorList>
    </citation>
    <scope>NUCLEOTIDE SEQUENCE [LARGE SCALE GENOMIC DNA]</scope>
    <source>
        <strain evidence="4">Fo5176</strain>
    </source>
</reference>
<sequence>MDPGHANNGPAASDDSARRACDQCRTRKIRCDKDWPCSNCQSLLRDLSQRPVSTPGSNIQFPVTPAAFPGLDPASASTAAFDSSDDESVLGGDSVIAQQTTFASDLLEHAVERTSLNDVSPKMWEALANLRQLAELQSRQSISHGPRFPLQQPIPKGGLGQLPMPPMDIVVNLLKRVRGSSDNNNFATIR</sequence>
<dbReference type="SUPFAM" id="SSF57701">
    <property type="entry name" value="Zn2/Cys6 DNA-binding domain"/>
    <property type="match status" value="1"/>
</dbReference>
<evidence type="ECO:0000259" key="2">
    <source>
        <dbReference type="PROSITE" id="PS50048"/>
    </source>
</evidence>
<dbReference type="EnsemblFungi" id="FOXG_15634T0">
    <property type="protein sequence ID" value="FOXG_15634P0"/>
    <property type="gene ID" value="FOXG_15634"/>
</dbReference>
<dbReference type="SMART" id="SM00066">
    <property type="entry name" value="GAL4"/>
    <property type="match status" value="1"/>
</dbReference>
<evidence type="ECO:0000313" key="3">
    <source>
        <dbReference type="EnsemblFungi" id="FOXG_15634P0"/>
    </source>
</evidence>
<dbReference type="Gene3D" id="4.10.240.10">
    <property type="entry name" value="Zn(2)-C6 fungal-type DNA-binding domain"/>
    <property type="match status" value="1"/>
</dbReference>
<organism evidence="3 4">
    <name type="scientific">Fusarium oxysporum (strain Fo5176)</name>
    <name type="common">Fusarium vascular wilt</name>
    <dbReference type="NCBI Taxonomy" id="660025"/>
    <lineage>
        <taxon>Eukaryota</taxon>
        <taxon>Fungi</taxon>
        <taxon>Dikarya</taxon>
        <taxon>Ascomycota</taxon>
        <taxon>Pezizomycotina</taxon>
        <taxon>Sordariomycetes</taxon>
        <taxon>Hypocreomycetidae</taxon>
        <taxon>Hypocreales</taxon>
        <taxon>Nectriaceae</taxon>
        <taxon>Fusarium</taxon>
        <taxon>Fusarium oxysporum species complex</taxon>
    </lineage>
</organism>
<dbReference type="PROSITE" id="PS50048">
    <property type="entry name" value="ZN2_CY6_FUNGAL_2"/>
    <property type="match status" value="1"/>
</dbReference>
<reference evidence="3" key="2">
    <citation type="submission" date="2025-08" db="UniProtKB">
        <authorList>
            <consortium name="EnsemblFungi"/>
        </authorList>
    </citation>
    <scope>IDENTIFICATION</scope>
    <source>
        <strain evidence="3">4287 / CBS 123668 / FGSC 9935 / NRRL 34936</strain>
    </source>
</reference>
<evidence type="ECO:0000256" key="1">
    <source>
        <dbReference type="ARBA" id="ARBA00023242"/>
    </source>
</evidence>
<dbReference type="GO" id="GO:0008270">
    <property type="term" value="F:zinc ion binding"/>
    <property type="evidence" value="ECO:0007669"/>
    <property type="project" value="InterPro"/>
</dbReference>
<dbReference type="Pfam" id="PF00172">
    <property type="entry name" value="Zn_clus"/>
    <property type="match status" value="1"/>
</dbReference>